<accession>A0A1F7H1J8</accession>
<organism evidence="2 3">
    <name type="scientific">Candidatus Roizmanbacteria bacterium RIFCSPHIGHO2_02_FULL_37_24</name>
    <dbReference type="NCBI Taxonomy" id="1802037"/>
    <lineage>
        <taxon>Bacteria</taxon>
        <taxon>Candidatus Roizmaniibacteriota</taxon>
    </lineage>
</organism>
<dbReference type="Proteomes" id="UP000177159">
    <property type="component" value="Unassembled WGS sequence"/>
</dbReference>
<evidence type="ECO:0000313" key="2">
    <source>
        <dbReference type="EMBL" id="OGK24736.1"/>
    </source>
</evidence>
<keyword evidence="1" id="KW-0812">Transmembrane</keyword>
<keyword evidence="1" id="KW-0472">Membrane</keyword>
<sequence>MDEDITPKADFHRYRPTLRHIITGALFMILTIIVSFNLGKTSIKQNNVTISPTIAQTTTLTPTITLVQQNIELGPCQREYQLDVGVGAPFKPEDINIALKYFQKNGLKIIEPENKNYEANNVYFVVEIPPQSTGRFWLNKMQNDGFTHVDYHIVIGCDEISS</sequence>
<evidence type="ECO:0000256" key="1">
    <source>
        <dbReference type="SAM" id="Phobius"/>
    </source>
</evidence>
<keyword evidence="1" id="KW-1133">Transmembrane helix</keyword>
<proteinExistence type="predicted"/>
<dbReference type="EMBL" id="MFZM01000004">
    <property type="protein sequence ID" value="OGK24736.1"/>
    <property type="molecule type" value="Genomic_DNA"/>
</dbReference>
<gene>
    <name evidence="2" type="ORF">A3C24_01270</name>
</gene>
<protein>
    <submittedName>
        <fullName evidence="2">Uncharacterized protein</fullName>
    </submittedName>
</protein>
<feature type="transmembrane region" description="Helical" evidence="1">
    <location>
        <begin position="20"/>
        <end position="38"/>
    </location>
</feature>
<dbReference type="AlphaFoldDB" id="A0A1F7H1J8"/>
<name>A0A1F7H1J8_9BACT</name>
<comment type="caution">
    <text evidence="2">The sequence shown here is derived from an EMBL/GenBank/DDBJ whole genome shotgun (WGS) entry which is preliminary data.</text>
</comment>
<evidence type="ECO:0000313" key="3">
    <source>
        <dbReference type="Proteomes" id="UP000177159"/>
    </source>
</evidence>
<reference evidence="2 3" key="1">
    <citation type="journal article" date="2016" name="Nat. Commun.">
        <title>Thousands of microbial genomes shed light on interconnected biogeochemical processes in an aquifer system.</title>
        <authorList>
            <person name="Anantharaman K."/>
            <person name="Brown C.T."/>
            <person name="Hug L.A."/>
            <person name="Sharon I."/>
            <person name="Castelle C.J."/>
            <person name="Probst A.J."/>
            <person name="Thomas B.C."/>
            <person name="Singh A."/>
            <person name="Wilkins M.J."/>
            <person name="Karaoz U."/>
            <person name="Brodie E.L."/>
            <person name="Williams K.H."/>
            <person name="Hubbard S.S."/>
            <person name="Banfield J.F."/>
        </authorList>
    </citation>
    <scope>NUCLEOTIDE SEQUENCE [LARGE SCALE GENOMIC DNA]</scope>
</reference>